<proteinExistence type="predicted"/>
<evidence type="ECO:0000313" key="2">
    <source>
        <dbReference type="EMBL" id="OWJ55440.1"/>
    </source>
</evidence>
<keyword evidence="1" id="KW-1133">Transmembrane helix</keyword>
<feature type="transmembrane region" description="Helical" evidence="1">
    <location>
        <begin position="242"/>
        <end position="261"/>
    </location>
</feature>
<evidence type="ECO:0000256" key="1">
    <source>
        <dbReference type="SAM" id="Phobius"/>
    </source>
</evidence>
<gene>
    <name evidence="2" type="ORF">Pdsh_01140</name>
</gene>
<dbReference type="Proteomes" id="UP000196694">
    <property type="component" value="Unassembled WGS sequence"/>
</dbReference>
<sequence length="266" mass="27664">MTEALAVPRIASPEERITSIIALASSVDGVDIVVAAHEGFTYSVQALNPEYEIYADELAAASAVYLESSWQKLTGNARVILADQGGKALLVADVGEGFTVAILGERQAVESLLDPVRRLATGAPISCPNCSAVLDVHTYTCPSCGKRIPFTATLCPYCGTASPARSCPNCGAELMLAPGRVEPAKAEKQRSAVAVTPRAQSNEGEVVSEEKGETPLLIRLTIGGGVVAAYYASSLLLGIDPVIATIVGAAPLAASLGLILTEKRRQ</sequence>
<dbReference type="EMBL" id="NCQP01000001">
    <property type="protein sequence ID" value="OWJ55440.1"/>
    <property type="molecule type" value="Genomic_DNA"/>
</dbReference>
<dbReference type="GeneID" id="26099240"/>
<keyword evidence="1" id="KW-0472">Membrane</keyword>
<reference evidence="2 3" key="1">
    <citation type="submission" date="2017-05" db="EMBL/GenBank/DDBJ databases">
        <title>The draft genome of the hyperthermophilic archaeon 'Pyrodictium delaneyi strain Hulk', an iron and nitrate reducer, reveals the capacity for sulfate reduction.</title>
        <authorList>
            <person name="Demey L.M."/>
            <person name="Miller C."/>
            <person name="Manzella M."/>
            <person name="Reguera G."/>
            <person name="Kashefi K."/>
        </authorList>
    </citation>
    <scope>NUCLEOTIDE SEQUENCE [LARGE SCALE GENOMIC DNA]</scope>
    <source>
        <strain evidence="2 3">Hulk</strain>
    </source>
</reference>
<name>A0A211YR02_9CREN</name>
<dbReference type="RefSeq" id="WP_055408611.1">
    <property type="nucleotide sequence ID" value="NZ_CP013011.1"/>
</dbReference>
<dbReference type="AlphaFoldDB" id="A0A211YR02"/>
<keyword evidence="3" id="KW-1185">Reference proteome</keyword>
<comment type="caution">
    <text evidence="2">The sequence shown here is derived from an EMBL/GenBank/DDBJ whole genome shotgun (WGS) entry which is preliminary data.</text>
</comment>
<feature type="transmembrane region" description="Helical" evidence="1">
    <location>
        <begin position="216"/>
        <end position="236"/>
    </location>
</feature>
<accession>A0A211YR02</accession>
<keyword evidence="1" id="KW-0812">Transmembrane</keyword>
<organism evidence="2 3">
    <name type="scientific">Pyrodictium delaneyi</name>
    <dbReference type="NCBI Taxonomy" id="1273541"/>
    <lineage>
        <taxon>Archaea</taxon>
        <taxon>Thermoproteota</taxon>
        <taxon>Thermoprotei</taxon>
        <taxon>Desulfurococcales</taxon>
        <taxon>Pyrodictiaceae</taxon>
        <taxon>Pyrodictium</taxon>
    </lineage>
</organism>
<protein>
    <recommendedName>
        <fullName evidence="4">DZANK-type domain-containing protein</fullName>
    </recommendedName>
</protein>
<evidence type="ECO:0000313" key="3">
    <source>
        <dbReference type="Proteomes" id="UP000196694"/>
    </source>
</evidence>
<dbReference type="OrthoDB" id="382777at2157"/>
<evidence type="ECO:0008006" key="4">
    <source>
        <dbReference type="Google" id="ProtNLM"/>
    </source>
</evidence>